<proteinExistence type="predicted"/>
<dbReference type="Proteomes" id="UP000053789">
    <property type="component" value="Unassembled WGS sequence"/>
</dbReference>
<dbReference type="HOGENOM" id="CLU_002639_3_1_1"/>
<reference evidence="3" key="1">
    <citation type="submission" date="2015-01" db="EMBL/GenBank/DDBJ databases">
        <title>The Genome Sequence of Cladophialophora bantiana CBS 173.52.</title>
        <authorList>
            <consortium name="The Broad Institute Genomics Platform"/>
            <person name="Cuomo C."/>
            <person name="de Hoog S."/>
            <person name="Gorbushina A."/>
            <person name="Stielow B."/>
            <person name="Teixiera M."/>
            <person name="Abouelleil A."/>
            <person name="Chapman S.B."/>
            <person name="Priest M."/>
            <person name="Young S.K."/>
            <person name="Wortman J."/>
            <person name="Nusbaum C."/>
            <person name="Birren B."/>
        </authorList>
    </citation>
    <scope>NUCLEOTIDE SEQUENCE [LARGE SCALE GENOMIC DNA]</scope>
    <source>
        <strain evidence="3">CBS 173.52</strain>
    </source>
</reference>
<dbReference type="OrthoDB" id="5362512at2759"/>
<organism evidence="3 4">
    <name type="scientific">Cladophialophora bantiana (strain ATCC 10958 / CBS 173.52 / CDC B-1940 / NIH 8579)</name>
    <name type="common">Xylohypha bantiana</name>
    <dbReference type="NCBI Taxonomy" id="1442370"/>
    <lineage>
        <taxon>Eukaryota</taxon>
        <taxon>Fungi</taxon>
        <taxon>Dikarya</taxon>
        <taxon>Ascomycota</taxon>
        <taxon>Pezizomycotina</taxon>
        <taxon>Eurotiomycetes</taxon>
        <taxon>Chaetothyriomycetidae</taxon>
        <taxon>Chaetothyriales</taxon>
        <taxon>Herpotrichiellaceae</taxon>
        <taxon>Cladophialophora</taxon>
    </lineage>
</organism>
<feature type="region of interest" description="Disordered" evidence="1">
    <location>
        <begin position="60"/>
        <end position="82"/>
    </location>
</feature>
<evidence type="ECO:0000313" key="4">
    <source>
        <dbReference type="Proteomes" id="UP000053789"/>
    </source>
</evidence>
<dbReference type="PANTHER" id="PTHR33112">
    <property type="entry name" value="DOMAIN PROTEIN, PUTATIVE-RELATED"/>
    <property type="match status" value="1"/>
</dbReference>
<keyword evidence="4" id="KW-1185">Reference proteome</keyword>
<accession>A0A0D2GHR7</accession>
<dbReference type="VEuPathDB" id="FungiDB:Z519_01486"/>
<dbReference type="EMBL" id="KN846981">
    <property type="protein sequence ID" value="KIW97902.1"/>
    <property type="molecule type" value="Genomic_DNA"/>
</dbReference>
<dbReference type="InterPro" id="IPR010730">
    <property type="entry name" value="HET"/>
</dbReference>
<sequence>METQQMRTISSLTFSPLVVSVTPVPKANSALSLDCSGICSQQLLAGLMIRDPVNETDTAGYLAERRRPPGSKKTRHLLPGDTSSEATFNTIRTWMTDCLDNHPNCPKSHVGNGSYTPPLPRRLLEVANGKVVLREDAGQKRHPYACLSHCWGPSPRRPESTILKAKRATIEKLKVEVSWKELTKTFQDAIDICRRLGIDFLWIDALCILQDSNDDWSLNAAEVGSIYENALITIAASKSKEGCQGCYSTADPRYLARLVDGSNDVYVRLKPPSYPVHEVYLDLENFPLLDRAWVYQEMHLSVRVLHFCSQEVIWSCRRMRRSESGVSDEEATDELVNLTDLHGWDPSWKTLGENGMENPRALWYRTVEEYTRLHISYPSDIFPALAALTQRMHRLRPQDMFLAGLWKNTLLLDLMWRTPAGPQFGRPAKWRAPSWSWASVQVKVAWDLRLASVFGVVELLDVRCDTKGPPEMGNFSGRDEVVITLRAPLLKATWKKPWVRSRWPIISRSTEMKDGKMDVNRFYPDYDYDLPGEHHISWDSEFFLVPIAISTMLLDEGDSDGPKNNAHLVLALRAKEKVGTYERLGYVEIVEDHVFADWSREGFQARFGRVDAILRAIPRQVITVV</sequence>
<dbReference type="AlphaFoldDB" id="A0A0D2GHR7"/>
<gene>
    <name evidence="3" type="ORF">Z519_01486</name>
</gene>
<name>A0A0D2GHR7_CLAB1</name>
<evidence type="ECO:0000256" key="1">
    <source>
        <dbReference type="SAM" id="MobiDB-lite"/>
    </source>
</evidence>
<protein>
    <recommendedName>
        <fullName evidence="2">Heterokaryon incompatibility domain-containing protein</fullName>
    </recommendedName>
</protein>
<feature type="domain" description="Heterokaryon incompatibility" evidence="2">
    <location>
        <begin position="144"/>
        <end position="297"/>
    </location>
</feature>
<dbReference type="PANTHER" id="PTHR33112:SF16">
    <property type="entry name" value="HETEROKARYON INCOMPATIBILITY DOMAIN-CONTAINING PROTEIN"/>
    <property type="match status" value="1"/>
</dbReference>
<evidence type="ECO:0000259" key="2">
    <source>
        <dbReference type="Pfam" id="PF06985"/>
    </source>
</evidence>
<dbReference type="GeneID" id="27694414"/>
<evidence type="ECO:0000313" key="3">
    <source>
        <dbReference type="EMBL" id="KIW97902.1"/>
    </source>
</evidence>
<dbReference type="Pfam" id="PF06985">
    <property type="entry name" value="HET"/>
    <property type="match status" value="1"/>
</dbReference>
<dbReference type="RefSeq" id="XP_016624571.1">
    <property type="nucleotide sequence ID" value="XM_016759243.1"/>
</dbReference>